<accession>A0ABT9BNR6</accession>
<dbReference type="InterPro" id="IPR041467">
    <property type="entry name" value="Sco4008_C"/>
</dbReference>
<name>A0ABT9BNR6_9MICO</name>
<proteinExistence type="predicted"/>
<feature type="domain" description="HTH tetR-type" evidence="3">
    <location>
        <begin position="7"/>
        <end position="67"/>
    </location>
</feature>
<evidence type="ECO:0000313" key="4">
    <source>
        <dbReference type="EMBL" id="MDO7882673.1"/>
    </source>
</evidence>
<gene>
    <name evidence="4" type="ORF">Q5716_10600</name>
</gene>
<reference evidence="4 5" key="1">
    <citation type="submission" date="2023-07" db="EMBL/GenBank/DDBJ databases">
        <title>Protaetiibacter sp. nov WY-16 isolated from soil.</title>
        <authorList>
            <person name="Liu B."/>
            <person name="Wan Y."/>
        </authorList>
    </citation>
    <scope>NUCLEOTIDE SEQUENCE [LARGE SCALE GENOMIC DNA]</scope>
    <source>
        <strain evidence="4 5">WY-16</strain>
    </source>
</reference>
<dbReference type="EMBL" id="JAUQUB010000002">
    <property type="protein sequence ID" value="MDO7882673.1"/>
    <property type="molecule type" value="Genomic_DNA"/>
</dbReference>
<dbReference type="PANTHER" id="PTHR30328">
    <property type="entry name" value="TRANSCRIPTIONAL REPRESSOR"/>
    <property type="match status" value="1"/>
</dbReference>
<comment type="caution">
    <text evidence="4">The sequence shown here is derived from an EMBL/GenBank/DDBJ whole genome shotgun (WGS) entry which is preliminary data.</text>
</comment>
<dbReference type="InterPro" id="IPR009057">
    <property type="entry name" value="Homeodomain-like_sf"/>
</dbReference>
<dbReference type="PROSITE" id="PS50977">
    <property type="entry name" value="HTH_TETR_2"/>
    <property type="match status" value="1"/>
</dbReference>
<dbReference type="RefSeq" id="WP_305003106.1">
    <property type="nucleotide sequence ID" value="NZ_JAUQUB010000002.1"/>
</dbReference>
<organism evidence="4 5">
    <name type="scientific">Antiquaquibacter soli</name>
    <dbReference type="NCBI Taxonomy" id="3064523"/>
    <lineage>
        <taxon>Bacteria</taxon>
        <taxon>Bacillati</taxon>
        <taxon>Actinomycetota</taxon>
        <taxon>Actinomycetes</taxon>
        <taxon>Micrococcales</taxon>
        <taxon>Microbacteriaceae</taxon>
        <taxon>Antiquaquibacter</taxon>
    </lineage>
</organism>
<dbReference type="SUPFAM" id="SSF48498">
    <property type="entry name" value="Tetracyclin repressor-like, C-terminal domain"/>
    <property type="match status" value="1"/>
</dbReference>
<evidence type="ECO:0000256" key="2">
    <source>
        <dbReference type="PROSITE-ProRule" id="PRU00335"/>
    </source>
</evidence>
<protein>
    <submittedName>
        <fullName evidence="4">TetR family transcriptional regulator</fullName>
    </submittedName>
</protein>
<dbReference type="Proteomes" id="UP001241072">
    <property type="component" value="Unassembled WGS sequence"/>
</dbReference>
<keyword evidence="5" id="KW-1185">Reference proteome</keyword>
<feature type="DNA-binding region" description="H-T-H motif" evidence="2">
    <location>
        <begin position="30"/>
        <end position="49"/>
    </location>
</feature>
<dbReference type="PRINTS" id="PR00455">
    <property type="entry name" value="HTHTETR"/>
</dbReference>
<evidence type="ECO:0000313" key="5">
    <source>
        <dbReference type="Proteomes" id="UP001241072"/>
    </source>
</evidence>
<evidence type="ECO:0000259" key="3">
    <source>
        <dbReference type="PROSITE" id="PS50977"/>
    </source>
</evidence>
<dbReference type="InterPro" id="IPR036271">
    <property type="entry name" value="Tet_transcr_reg_TetR-rel_C_sf"/>
</dbReference>
<dbReference type="Pfam" id="PF00440">
    <property type="entry name" value="TetR_N"/>
    <property type="match status" value="1"/>
</dbReference>
<dbReference type="InterPro" id="IPR001647">
    <property type="entry name" value="HTH_TetR"/>
</dbReference>
<dbReference type="SUPFAM" id="SSF46689">
    <property type="entry name" value="Homeodomain-like"/>
    <property type="match status" value="1"/>
</dbReference>
<dbReference type="InterPro" id="IPR050109">
    <property type="entry name" value="HTH-type_TetR-like_transc_reg"/>
</dbReference>
<evidence type="ECO:0000256" key="1">
    <source>
        <dbReference type="ARBA" id="ARBA00023125"/>
    </source>
</evidence>
<keyword evidence="1 2" id="KW-0238">DNA-binding</keyword>
<dbReference type="PANTHER" id="PTHR30328:SF54">
    <property type="entry name" value="HTH-TYPE TRANSCRIPTIONAL REPRESSOR SCO4008"/>
    <property type="match status" value="1"/>
</dbReference>
<sequence length="185" mass="19792">MPARNAEATRTRILDAALAEFADRGFAGGRVDRVARAAETNVRMIYAYFGGKDALFDAALTSAIERMAAAVPPRPADLAAWAGDLFDFHGSDATTLRIALWAQLERPEAAAEPLDDYLAKVSAVTGASPLDAVDVLTFVYSLAQAWYLTPIGLLLSADGRDPRDPARVAAHREALVATVHRLTGK</sequence>
<dbReference type="Pfam" id="PF17926">
    <property type="entry name" value="TetR_C_21"/>
    <property type="match status" value="1"/>
</dbReference>
<dbReference type="Gene3D" id="1.10.357.10">
    <property type="entry name" value="Tetracycline Repressor, domain 2"/>
    <property type="match status" value="1"/>
</dbReference>